<evidence type="ECO:0000259" key="1">
    <source>
        <dbReference type="Pfam" id="PF06527"/>
    </source>
</evidence>
<dbReference type="Pfam" id="PF06527">
    <property type="entry name" value="TniQ"/>
    <property type="match status" value="1"/>
</dbReference>
<evidence type="ECO:0000313" key="3">
    <source>
        <dbReference type="Proteomes" id="UP000198844"/>
    </source>
</evidence>
<organism evidence="2 3">
    <name type="scientific">Paraburkholderia aspalathi</name>
    <dbReference type="NCBI Taxonomy" id="1324617"/>
    <lineage>
        <taxon>Bacteria</taxon>
        <taxon>Pseudomonadati</taxon>
        <taxon>Pseudomonadota</taxon>
        <taxon>Betaproteobacteria</taxon>
        <taxon>Burkholderiales</taxon>
        <taxon>Burkholderiaceae</taxon>
        <taxon>Paraburkholderia</taxon>
    </lineage>
</organism>
<dbReference type="Proteomes" id="UP000198844">
    <property type="component" value="Unassembled WGS sequence"/>
</dbReference>
<proteinExistence type="predicted"/>
<sequence>MILLCAAERETPPGYLMRTAVVSGMRSVQTQMKLMGLRQTSSFFGVANLERLAAATCGALGDVYEIVERRTPIAAGMRLLMAEPERDRLFMTLSGDTSRCRSLDYHGSRSGYLRTNLDGAYCQLCAQSDIKELGYTYWNVEHAFRGVYACARHSCSLTLGCGVCQQSQPFRRALRFPALECSCGRLATPILENGSTTLSGHIRIAKILVQCLRQDTPYFSDVCDIRSVFEARAREHGFVARGRIDRIGLCHELSDRYGVEFLIGLGLIAPSGLPSIVGRLRLKHKPLSAPRCALLIDFLFGSLDDFSDAVLQSSPRDDAVRNVPKTSRTEIQPDNKKTGQCVNKILSFRGERPSATRTEILRRLGHTAEYLMRNEPQIYEEIMPASRRTVGAREKRPARMRELDNALSEHVRTRKSALRMGPSREWRRLSVRSLLLGHPAERSFYANRDALPLTSSLIDEYLRDDSWWKNTDANLAEIGGRISCPVSGVDF</sequence>
<feature type="domain" description="TniQ" evidence="1">
    <location>
        <begin position="8"/>
        <end position="157"/>
    </location>
</feature>
<dbReference type="AlphaFoldDB" id="A0A1I7ER75"/>
<gene>
    <name evidence="2" type="ORF">SAMN05192563_105428</name>
</gene>
<dbReference type="InterPro" id="IPR009492">
    <property type="entry name" value="TniQ"/>
</dbReference>
<reference evidence="2 3" key="1">
    <citation type="submission" date="2016-10" db="EMBL/GenBank/DDBJ databases">
        <authorList>
            <person name="de Groot N.N."/>
        </authorList>
    </citation>
    <scope>NUCLEOTIDE SEQUENCE [LARGE SCALE GENOMIC DNA]</scope>
    <source>
        <strain evidence="2 3">LMG 27731</strain>
    </source>
</reference>
<evidence type="ECO:0000313" key="2">
    <source>
        <dbReference type="EMBL" id="SFU26419.1"/>
    </source>
</evidence>
<name>A0A1I7ER75_9BURK</name>
<dbReference type="EMBL" id="FPBH01000054">
    <property type="protein sequence ID" value="SFU26419.1"/>
    <property type="molecule type" value="Genomic_DNA"/>
</dbReference>
<dbReference type="OrthoDB" id="470139at2"/>
<protein>
    <submittedName>
        <fullName evidence="2">TniQ protein</fullName>
    </submittedName>
</protein>
<accession>A0A1I7ER75</accession>